<feature type="domain" description="Insecticide toxin TcdB middle/N-terminal" evidence="6">
    <location>
        <begin position="736"/>
        <end position="877"/>
    </location>
</feature>
<feature type="domain" description="Insecticide toxin TcdB middle/C-terminal" evidence="5">
    <location>
        <begin position="946"/>
        <end position="1074"/>
    </location>
</feature>
<dbReference type="InterPro" id="IPR050708">
    <property type="entry name" value="T6SS_VgrG/RHS"/>
</dbReference>
<dbReference type="GO" id="GO:0005737">
    <property type="term" value="C:cytoplasm"/>
    <property type="evidence" value="ECO:0007669"/>
    <property type="project" value="InterPro"/>
</dbReference>
<dbReference type="SUPFAM" id="SSF69318">
    <property type="entry name" value="Integrin alpha N-terminal domain"/>
    <property type="match status" value="1"/>
</dbReference>
<comment type="subcellular location">
    <subcellularLocation>
        <location evidence="1">Secreted</location>
    </subcellularLocation>
</comment>
<feature type="region of interest" description="Disordered" evidence="4">
    <location>
        <begin position="1"/>
        <end position="83"/>
    </location>
</feature>
<sequence length="2565" mass="287656">MSPHSGAHHGAAPVDIRPASNTTDPGQSSSGQASNPATGATSPLPSISLPKGGGSIGGMGEKFNVNPADGTGSSAIPIRTSPSRGGLGPALSLNYSSGNGNSPFGLGWSLSETSIARKTSKGLPQYNDYEDSDVFLLGGIEDLVPLLRKDEQNGVLYDKNTGQPILYEESRNGYTIRRYSPRIEGSFIRIEKWTSIADPGHVHWRVTSPDSTTSVYGATPNSQLFDPNQGPNQNRRIFSWLLSEQYDMSGNAVIYEYKEEDSTGISASATNERNRTEKSRSSNRYLKTIKYGNKTPNRNPETWHSLSAFQNPTDDWMFTVVLDYGEFDEKSPKFDDNRPWSCRKDPFSSYRSGFEIRTYRLCERILMFHNFPTELSRDHYLVSSTKFKYAEEDSITYLKSATQTSYMFDGEKFCSKSLPPVDFEYSTFPKDEVLTELSAQDIDPISAQNMPSGVDGYSHQWADLDGEGLSGVLVEQGRGWFYKRNQSANNTSIDNEDGSVAPAFGPLEEVFSKPPMTLAAGRAHFSDIQGDGLLDLVEMDDSAWGFFSRKVLPDRGWAPFQEFKARPNIRFDQRTVFVDVTGDGLADIFITEDNAFVYYPSLGEDGFGEPNRTFQALDEEKGPRLLLGDFEQTIHLADMSGDGLTDLVRIRSGEVCYWPNTGYGHFGAKVTLDNSPWFDNEGSYNPNFLHVADIDGSGTADLLYISPGGIDLYLNNSGNAFSHRKRLSHVISVDRFSTVDTIDILGNGTTCIVWSSKLPGHSQISMKYIDLTRGKPHLLISQKNNLGAETRIHYAPSTKFYLDDKQAGRQWITTLPFPVQCVEKVETFERISGNRFATRYAYHHGFFDGLEREFRGFAMVEQWDTEDYDESSSASATNLDRKWNSPPVHTKSWFSTGNFLGEGSSLLALDYFEVPESHESANGLATTLLEDSVIPSGLNLNMAREACRALKGHLLRSEVYSDDKSPKAGIPYTVSESNYTVRALQPEDVHGHGILDVVPRETMHLSFERNLSDPRIQHGLVIEIDKYGNSLKSVQIAYGRHSSPLPEAEDRKCQEQLLVSYSESFVTNNIDDANCYRLPIPYESRSYQLYGYENDLVDRFGLSQFSKHDLAHLPVIPYEELPNGRKQKRLLGRSRNLLRSDDLTHLLPPGVLESMAFPGEGYTQVFTPGLLETYQRPNPDFPEAANEILIPNINEVLGRKGGGHVDLDSDGNWWVPSGRSYFHFDRVSPEQELAEARRHFFLTRRFVDPFGNQSRVVYDQFDLLPTESIDALHNVGKSSHDYRVLQPYLAVDPNGNRTQCAFDELGYVVATAVMGKEGEDVGDSLDLFRQATSEEVEQFFLDPHGPLRESLLGNATTRTVYNVDRYWKEPEVAKKKPIFHATIARETHASDLTPGKVKTQIGFSYFDGMSCTIQAKAQAKPKDGLPNWITSGWTIVNNKGNPVRQFEPFFDTSHEYISDQKVGVSSILIYDAVDRVIAQIGPNHTWTKSVFDNWMSTTYDSNDTVLMNPKTDPDTGQFVKLLPDDYYLPTWYEQRISGQLGRDEKVAAQKSAKHANTPAIIHLDVLGRPFLSIADNGEYGKYTTRSRLDIQGNIQHIKDARGRLVQKYIYNMVGSAINQNNLESGERWAMFDIGGGSLIHWDARGNRFHALRDELGRKIASFLQQGEKGSEMMIQKVIYGESLTGRNQKEELVCVNGRGRVVKIYDQAGIHEQAEYDFKGNLLYSDRQLARNYKTVLDWNGPVPMEDEVYVSQSTFDALNRCVEFTSADDSVVYYKYDEAGHLQSLAGRIRDSENHTSFVRNTEYNAKAQRTSIEYGNGTRTRYSYDPNTFRLIHLLTRRDERKFPDDQPKPSASRPGAGGHVQNLHYTFDAVGNVTKIIDDSQQRIFHKNIVVEPSNEYTYDALYRLIEATGREHLSLAKKPTAPGELFKPVDHRNDGTAMSRYLESYKYDEVGNFVWMQHQNTSSNAQGWTRHYNYDEPSLLEPGLFSNRLSRTSIGSATEHYRYEGNAARHGNITSMPNLPLMEWDFKDQLCATARTTSLNGTPETTWYVYDSAGQRVRKVTESHAGPGETPRRIKERIYVGVEIFRRFNGKGDIKLELQTLHVSDASGTVTMIETRTVGEEPHIPEQLFRYQLDNHLQSVCLELDEQARTLTYEEYTPYGATSYQAAGSQIGAPKRYGYTGKERDGENGLYYYGARYYCSAVARWINCDPIGVQGGLNVYVYVRCNPANLIDPDGRMDAGTGAGGSSSSSRGFVREEKDREEKVNNLTPVASAAASAVSSSASSAAYSSSRTNKYNFAYTPENVVARYRQPNLNTENDFTEIAVQINPDAVIIWDTTLRQPEFAGVAKYKVENDARFAVTNVPFIELEKDYRGKNLSPVLWLHISKIAESNAQEQVMKWKTLKGGTYPHLNPPPRPSAEPPLGVIAVNSPDATIPMRIYWNKMGFNYQAAQDEILFKVYGLHELGIRWEVSGLLESTITMLAGGQGYRGAEEPLRTIPVGELRGVPEVVEGIARAGIEKGMWSVIPGKPPEAQEMRSTEGLGRPAQSTKGSLFSRFKSLFK</sequence>
<dbReference type="GeneID" id="36595094"/>
<name>A0A2J6T4Z0_9HELO</name>
<dbReference type="Gene3D" id="2.130.10.130">
    <property type="entry name" value="Integrin alpha, N-terminal"/>
    <property type="match status" value="1"/>
</dbReference>
<dbReference type="GO" id="GO:0005576">
    <property type="term" value="C:extracellular region"/>
    <property type="evidence" value="ECO:0007669"/>
    <property type="project" value="UniProtKB-SubCell"/>
</dbReference>
<dbReference type="InParanoid" id="A0A2J6T4Z0"/>
<feature type="region of interest" description="Disordered" evidence="4">
    <location>
        <begin position="2240"/>
        <end position="2269"/>
    </location>
</feature>
<keyword evidence="3" id="KW-0843">Virulence</keyword>
<evidence type="ECO:0000256" key="1">
    <source>
        <dbReference type="ARBA" id="ARBA00004613"/>
    </source>
</evidence>
<dbReference type="STRING" id="1095630.A0A2J6T4Z0"/>
<dbReference type="InterPro" id="IPR022385">
    <property type="entry name" value="Rhs_assc_core"/>
</dbReference>
<dbReference type="InterPro" id="IPR022044">
    <property type="entry name" value="TcdB_toxin_mid/C"/>
</dbReference>
<keyword evidence="2" id="KW-0964">Secreted</keyword>
<dbReference type="InterPro" id="IPR022045">
    <property type="entry name" value="TcdB_toxin_mid/N"/>
</dbReference>
<dbReference type="Pfam" id="PF12255">
    <property type="entry name" value="TcdB_toxin_midC"/>
    <property type="match status" value="1"/>
</dbReference>
<feature type="region of interest" description="Disordered" evidence="4">
    <location>
        <begin position="1842"/>
        <end position="1861"/>
    </location>
</feature>
<feature type="compositionally biased region" description="Gly residues" evidence="4">
    <location>
        <begin position="51"/>
        <end position="60"/>
    </location>
</feature>
<dbReference type="Gene3D" id="2.180.10.10">
    <property type="entry name" value="RHS repeat-associated core"/>
    <property type="match status" value="1"/>
</dbReference>
<feature type="region of interest" description="Disordered" evidence="4">
    <location>
        <begin position="2532"/>
        <end position="2554"/>
    </location>
</feature>
<feature type="compositionally biased region" description="Basic and acidic residues" evidence="4">
    <location>
        <begin position="2257"/>
        <end position="2268"/>
    </location>
</feature>
<dbReference type="InterPro" id="IPR003284">
    <property type="entry name" value="Sal_SpvB"/>
</dbReference>
<evidence type="ECO:0000313" key="7">
    <source>
        <dbReference type="EMBL" id="PMD58003.1"/>
    </source>
</evidence>
<evidence type="ECO:0000313" key="8">
    <source>
        <dbReference type="Proteomes" id="UP000235371"/>
    </source>
</evidence>
<keyword evidence="8" id="KW-1185">Reference proteome</keyword>
<dbReference type="InterPro" id="IPR028994">
    <property type="entry name" value="Integrin_alpha_N"/>
</dbReference>
<accession>A0A2J6T4Z0</accession>
<dbReference type="Pfam" id="PF03534">
    <property type="entry name" value="SpvB"/>
    <property type="match status" value="1"/>
</dbReference>
<dbReference type="Proteomes" id="UP000235371">
    <property type="component" value="Unassembled WGS sequence"/>
</dbReference>
<organism evidence="7 8">
    <name type="scientific">Hyaloscypha bicolor E</name>
    <dbReference type="NCBI Taxonomy" id="1095630"/>
    <lineage>
        <taxon>Eukaryota</taxon>
        <taxon>Fungi</taxon>
        <taxon>Dikarya</taxon>
        <taxon>Ascomycota</taxon>
        <taxon>Pezizomycotina</taxon>
        <taxon>Leotiomycetes</taxon>
        <taxon>Helotiales</taxon>
        <taxon>Hyaloscyphaceae</taxon>
        <taxon>Hyaloscypha</taxon>
        <taxon>Hyaloscypha bicolor</taxon>
    </lineage>
</organism>
<dbReference type="RefSeq" id="XP_024734907.1">
    <property type="nucleotide sequence ID" value="XM_024887018.1"/>
</dbReference>
<feature type="compositionally biased region" description="Polar residues" evidence="4">
    <location>
        <begin position="19"/>
        <end position="41"/>
    </location>
</feature>
<dbReference type="PANTHER" id="PTHR32305:SF15">
    <property type="entry name" value="PROTEIN RHSA-RELATED"/>
    <property type="match status" value="1"/>
</dbReference>
<evidence type="ECO:0000256" key="2">
    <source>
        <dbReference type="ARBA" id="ARBA00022525"/>
    </source>
</evidence>
<dbReference type="OrthoDB" id="5426877at2759"/>
<evidence type="ECO:0000256" key="4">
    <source>
        <dbReference type="SAM" id="MobiDB-lite"/>
    </source>
</evidence>
<protein>
    <submittedName>
        <fullName evidence="7">SpvB-domain-containing protein</fullName>
    </submittedName>
</protein>
<evidence type="ECO:0000256" key="3">
    <source>
        <dbReference type="ARBA" id="ARBA00023026"/>
    </source>
</evidence>
<gene>
    <name evidence="7" type="ORF">K444DRAFT_664883</name>
</gene>
<evidence type="ECO:0000259" key="6">
    <source>
        <dbReference type="Pfam" id="PF12256"/>
    </source>
</evidence>
<dbReference type="PRINTS" id="PR01341">
    <property type="entry name" value="SALSPVBPROT"/>
</dbReference>
<dbReference type="EMBL" id="KZ613838">
    <property type="protein sequence ID" value="PMD58003.1"/>
    <property type="molecule type" value="Genomic_DNA"/>
</dbReference>
<reference evidence="7 8" key="1">
    <citation type="submission" date="2016-04" db="EMBL/GenBank/DDBJ databases">
        <title>A degradative enzymes factory behind the ericoid mycorrhizal symbiosis.</title>
        <authorList>
            <consortium name="DOE Joint Genome Institute"/>
            <person name="Martino E."/>
            <person name="Morin E."/>
            <person name="Grelet G."/>
            <person name="Kuo A."/>
            <person name="Kohler A."/>
            <person name="Daghino S."/>
            <person name="Barry K."/>
            <person name="Choi C."/>
            <person name="Cichocki N."/>
            <person name="Clum A."/>
            <person name="Copeland A."/>
            <person name="Hainaut M."/>
            <person name="Haridas S."/>
            <person name="Labutti K."/>
            <person name="Lindquist E."/>
            <person name="Lipzen A."/>
            <person name="Khouja H.-R."/>
            <person name="Murat C."/>
            <person name="Ohm R."/>
            <person name="Olson A."/>
            <person name="Spatafora J."/>
            <person name="Veneault-Fourrey C."/>
            <person name="Henrissat B."/>
            <person name="Grigoriev I."/>
            <person name="Martin F."/>
            <person name="Perotto S."/>
        </authorList>
    </citation>
    <scope>NUCLEOTIDE SEQUENCE [LARGE SCALE GENOMIC DNA]</scope>
    <source>
        <strain evidence="7 8">E</strain>
    </source>
</reference>
<proteinExistence type="predicted"/>
<dbReference type="NCBIfam" id="TIGR03696">
    <property type="entry name" value="Rhs_assc_core"/>
    <property type="match status" value="1"/>
</dbReference>
<dbReference type="Pfam" id="PF12256">
    <property type="entry name" value="TcdB_toxin_midN"/>
    <property type="match status" value="1"/>
</dbReference>
<dbReference type="PANTHER" id="PTHR32305">
    <property type="match status" value="1"/>
</dbReference>
<evidence type="ECO:0000259" key="5">
    <source>
        <dbReference type="Pfam" id="PF12255"/>
    </source>
</evidence>